<dbReference type="InterPro" id="IPR002372">
    <property type="entry name" value="PQQ_rpt_dom"/>
</dbReference>
<dbReference type="Pfam" id="PF13360">
    <property type="entry name" value="PQQ_2"/>
    <property type="match status" value="1"/>
</dbReference>
<evidence type="ECO:0000256" key="2">
    <source>
        <dbReference type="ARBA" id="ARBA00022741"/>
    </source>
</evidence>
<dbReference type="InterPro" id="IPR000719">
    <property type="entry name" value="Prot_kinase_dom"/>
</dbReference>
<dbReference type="SUPFAM" id="SSF56112">
    <property type="entry name" value="Protein kinase-like (PK-like)"/>
    <property type="match status" value="1"/>
</dbReference>
<keyword evidence="4 5" id="KW-0067">ATP-binding</keyword>
<evidence type="ECO:0000256" key="5">
    <source>
        <dbReference type="PROSITE-ProRule" id="PRU10141"/>
    </source>
</evidence>
<evidence type="ECO:0000256" key="4">
    <source>
        <dbReference type="ARBA" id="ARBA00022840"/>
    </source>
</evidence>
<feature type="compositionally biased region" description="Gly residues" evidence="6">
    <location>
        <begin position="315"/>
        <end position="325"/>
    </location>
</feature>
<comment type="caution">
    <text evidence="9">The sequence shown here is derived from an EMBL/GenBank/DDBJ whole genome shotgun (WGS) entry which is preliminary data.</text>
</comment>
<evidence type="ECO:0000256" key="3">
    <source>
        <dbReference type="ARBA" id="ARBA00022777"/>
    </source>
</evidence>
<keyword evidence="1" id="KW-0808">Transferase</keyword>
<name>A0ABW8EMJ6_STRT5</name>
<accession>A0ABW8EMJ6</accession>
<evidence type="ECO:0000259" key="8">
    <source>
        <dbReference type="PROSITE" id="PS50011"/>
    </source>
</evidence>
<keyword evidence="10" id="KW-1185">Reference proteome</keyword>
<dbReference type="RefSeq" id="WP_402382332.1">
    <property type="nucleotide sequence ID" value="NZ_JBIUYY010000007.1"/>
</dbReference>
<dbReference type="InterPro" id="IPR017441">
    <property type="entry name" value="Protein_kinase_ATP_BS"/>
</dbReference>
<evidence type="ECO:0000256" key="6">
    <source>
        <dbReference type="SAM" id="MobiDB-lite"/>
    </source>
</evidence>
<keyword evidence="7" id="KW-1133">Transmembrane helix</keyword>
<dbReference type="Gene3D" id="2.130.10.10">
    <property type="entry name" value="YVTN repeat-like/Quinoprotein amine dehydrogenase"/>
    <property type="match status" value="1"/>
</dbReference>
<dbReference type="InterPro" id="IPR018391">
    <property type="entry name" value="PQQ_b-propeller_rpt"/>
</dbReference>
<feature type="region of interest" description="Disordered" evidence="6">
    <location>
        <begin position="277"/>
        <end position="325"/>
    </location>
</feature>
<keyword evidence="7" id="KW-0812">Transmembrane</keyword>
<feature type="binding site" evidence="5">
    <location>
        <position position="46"/>
    </location>
    <ligand>
        <name>ATP</name>
        <dbReference type="ChEBI" id="CHEBI:30616"/>
    </ligand>
</feature>
<feature type="compositionally biased region" description="Low complexity" evidence="6">
    <location>
        <begin position="366"/>
        <end position="376"/>
    </location>
</feature>
<dbReference type="Gene3D" id="3.30.200.20">
    <property type="entry name" value="Phosphorylase Kinase, domain 1"/>
    <property type="match status" value="1"/>
</dbReference>
<dbReference type="SMART" id="SM00564">
    <property type="entry name" value="PQQ"/>
    <property type="match status" value="4"/>
</dbReference>
<dbReference type="PROSITE" id="PS50011">
    <property type="entry name" value="PROTEIN_KINASE_DOM"/>
    <property type="match status" value="1"/>
</dbReference>
<protein>
    <submittedName>
        <fullName evidence="9">PQQ-binding-like beta-propeller repeat protein</fullName>
    </submittedName>
</protein>
<feature type="region of interest" description="Disordered" evidence="6">
    <location>
        <begin position="361"/>
        <end position="397"/>
    </location>
</feature>
<organism evidence="9 10">
    <name type="scientific">Streptomyces toxytricini</name>
    <name type="common">Actinomyces toxytricini</name>
    <dbReference type="NCBI Taxonomy" id="67369"/>
    <lineage>
        <taxon>Bacteria</taxon>
        <taxon>Bacillati</taxon>
        <taxon>Actinomycetota</taxon>
        <taxon>Actinomycetes</taxon>
        <taxon>Kitasatosporales</taxon>
        <taxon>Streptomycetaceae</taxon>
        <taxon>Streptomyces</taxon>
    </lineage>
</organism>
<dbReference type="InterPro" id="IPR008271">
    <property type="entry name" value="Ser/Thr_kinase_AS"/>
</dbReference>
<dbReference type="CDD" id="cd14014">
    <property type="entry name" value="STKc_PknB_like"/>
    <property type="match status" value="1"/>
</dbReference>
<feature type="transmembrane region" description="Helical" evidence="7">
    <location>
        <begin position="339"/>
        <end position="359"/>
    </location>
</feature>
<reference evidence="9 10" key="1">
    <citation type="submission" date="2024-10" db="EMBL/GenBank/DDBJ databases">
        <title>The Natural Products Discovery Center: Release of the First 8490 Sequenced Strains for Exploring Actinobacteria Biosynthetic Diversity.</title>
        <authorList>
            <person name="Kalkreuter E."/>
            <person name="Kautsar S.A."/>
            <person name="Yang D."/>
            <person name="Bader C.D."/>
            <person name="Teijaro C.N."/>
            <person name="Fluegel L."/>
            <person name="Davis C.M."/>
            <person name="Simpson J.R."/>
            <person name="Lauterbach L."/>
            <person name="Steele A.D."/>
            <person name="Gui C."/>
            <person name="Meng S."/>
            <person name="Li G."/>
            <person name="Viehrig K."/>
            <person name="Ye F."/>
            <person name="Su P."/>
            <person name="Kiefer A.F."/>
            <person name="Nichols A."/>
            <person name="Cepeda A.J."/>
            <person name="Yan W."/>
            <person name="Fan B."/>
            <person name="Jiang Y."/>
            <person name="Adhikari A."/>
            <person name="Zheng C.-J."/>
            <person name="Schuster L."/>
            <person name="Cowan T.M."/>
            <person name="Smanski M.J."/>
            <person name="Chevrette M.G."/>
            <person name="De Carvalho L.P.S."/>
            <person name="Shen B."/>
        </authorList>
    </citation>
    <scope>NUCLEOTIDE SEQUENCE [LARGE SCALE GENOMIC DNA]</scope>
    <source>
        <strain evidence="9 10">NPDC087220</strain>
    </source>
</reference>
<feature type="domain" description="Protein kinase" evidence="8">
    <location>
        <begin position="18"/>
        <end position="281"/>
    </location>
</feature>
<sequence length="731" mass="74280">MQSRRADWAGFPEYAGQYRLEAVLGSGGMGVVHLATSGSGLKLAVKIVHPQHAVDPEFRARFRQEVAAARRVSGAFTAPVVDADPDAERPWMATLFIDAPTLAERVRERVLDATELTRLAAGLAEALRDIHRAGVVHRDLKPGNVLMAPDGVRVIDFGISRPADSQLRTETGKLIGTPPYMAPEQFQRPREVGPAADVFALGAVLVHAATGRGPFDSDSHYLVAYQVVHGEPDLSGLPERLAPVVARCLAKDPADRPTAEELIAEVRAVAYRTGEDTQAFIPQPRPRPAAEALGRTGAEDATHVRGRAPEPDADGGAGSDGGAEGLGALRRRSRRRRGAVAAAVLAASALAAGGVYAAGADGGGSPASRTAARSAPPRQPPAPWAVTPGGTAQGGTGAACAADGTALYCAGAGLAAVRLDPADGTAVWSVPAAGRSTPGTAQDAPLLAGGLVLTAAPGAGLLQARDPGTGAERWRHPLPGGARAVAAGGHVLAVSASGTATALDAATGAVRWTRQVGGTGTQWWAGAPDPGGPALYAAVPDGDGSATRVTAVDPATGAALWQLRTAGQLQPVGAAQGGLFLLDSNLQGRTEAVVRIDLGTRAVKRVRPGTPLYQAQASVGTDGVVYAFGASGGLAAIGPAKEQWRLETGLAVASRPVSADGRVFLSAPDGRLLAVDAATGRPLGQTKPRMAPAPNTFTATLPPPVTAAGRVFASAPDGTVLAADPADPAAW</sequence>
<keyword evidence="3" id="KW-0418">Kinase</keyword>
<keyword evidence="2 5" id="KW-0547">Nucleotide-binding</keyword>
<dbReference type="SMART" id="SM00220">
    <property type="entry name" value="S_TKc"/>
    <property type="match status" value="1"/>
</dbReference>
<dbReference type="InterPro" id="IPR011047">
    <property type="entry name" value="Quinoprotein_ADH-like_sf"/>
</dbReference>
<dbReference type="PROSITE" id="PS00108">
    <property type="entry name" value="PROTEIN_KINASE_ST"/>
    <property type="match status" value="1"/>
</dbReference>
<evidence type="ECO:0000256" key="7">
    <source>
        <dbReference type="SAM" id="Phobius"/>
    </source>
</evidence>
<dbReference type="Gene3D" id="2.40.128.630">
    <property type="match status" value="1"/>
</dbReference>
<dbReference type="InterPro" id="IPR015943">
    <property type="entry name" value="WD40/YVTN_repeat-like_dom_sf"/>
</dbReference>
<dbReference type="InterPro" id="IPR011009">
    <property type="entry name" value="Kinase-like_dom_sf"/>
</dbReference>
<dbReference type="Gene3D" id="1.10.510.10">
    <property type="entry name" value="Transferase(Phosphotransferase) domain 1"/>
    <property type="match status" value="1"/>
</dbReference>
<dbReference type="Proteomes" id="UP001617351">
    <property type="component" value="Unassembled WGS sequence"/>
</dbReference>
<dbReference type="PANTHER" id="PTHR43289">
    <property type="entry name" value="MITOGEN-ACTIVATED PROTEIN KINASE KINASE KINASE 20-RELATED"/>
    <property type="match status" value="1"/>
</dbReference>
<dbReference type="EMBL" id="JBIUYY010000007">
    <property type="protein sequence ID" value="MFJ2823165.1"/>
    <property type="molecule type" value="Genomic_DNA"/>
</dbReference>
<keyword evidence="7" id="KW-0472">Membrane</keyword>
<proteinExistence type="predicted"/>
<dbReference type="SUPFAM" id="SSF50998">
    <property type="entry name" value="Quinoprotein alcohol dehydrogenase-like"/>
    <property type="match status" value="1"/>
</dbReference>
<feature type="compositionally biased region" description="Basic and acidic residues" evidence="6">
    <location>
        <begin position="297"/>
        <end position="310"/>
    </location>
</feature>
<dbReference type="PROSITE" id="PS00107">
    <property type="entry name" value="PROTEIN_KINASE_ATP"/>
    <property type="match status" value="1"/>
</dbReference>
<gene>
    <name evidence="9" type="ORF">ACIO7M_18925</name>
</gene>
<evidence type="ECO:0000313" key="10">
    <source>
        <dbReference type="Proteomes" id="UP001617351"/>
    </source>
</evidence>
<dbReference type="Pfam" id="PF00069">
    <property type="entry name" value="Pkinase"/>
    <property type="match status" value="1"/>
</dbReference>
<dbReference type="PANTHER" id="PTHR43289:SF34">
    <property type="entry name" value="SERINE_THREONINE-PROTEIN KINASE YBDM-RELATED"/>
    <property type="match status" value="1"/>
</dbReference>
<evidence type="ECO:0000256" key="1">
    <source>
        <dbReference type="ARBA" id="ARBA00022679"/>
    </source>
</evidence>
<evidence type="ECO:0000313" key="9">
    <source>
        <dbReference type="EMBL" id="MFJ2823165.1"/>
    </source>
</evidence>